<accession>A0A6J4VW53</accession>
<evidence type="ECO:0008006" key="3">
    <source>
        <dbReference type="Google" id="ProtNLM"/>
    </source>
</evidence>
<keyword evidence="1" id="KW-1133">Transmembrane helix</keyword>
<evidence type="ECO:0000313" key="2">
    <source>
        <dbReference type="EMBL" id="CAA9584586.1"/>
    </source>
</evidence>
<feature type="transmembrane region" description="Helical" evidence="1">
    <location>
        <begin position="6"/>
        <end position="28"/>
    </location>
</feature>
<dbReference type="InterPro" id="IPR003425">
    <property type="entry name" value="CCB3/YggT"/>
</dbReference>
<keyword evidence="1" id="KW-0472">Membrane</keyword>
<gene>
    <name evidence="2" type="ORF">AVDCRST_MAG18-3638</name>
</gene>
<protein>
    <recommendedName>
        <fullName evidence="3">Cell division integral membrane protein, YggT and half-length relatives</fullName>
    </recommendedName>
</protein>
<proteinExistence type="predicted"/>
<keyword evidence="1" id="KW-0812">Transmembrane</keyword>
<dbReference type="EMBL" id="CADCWN010000285">
    <property type="protein sequence ID" value="CAA9584586.1"/>
    <property type="molecule type" value="Genomic_DNA"/>
</dbReference>
<reference evidence="2" key="1">
    <citation type="submission" date="2020-02" db="EMBL/GenBank/DDBJ databases">
        <authorList>
            <person name="Meier V. D."/>
        </authorList>
    </citation>
    <scope>NUCLEOTIDE SEQUENCE</scope>
    <source>
        <strain evidence="2">AVDCRST_MAG18</strain>
    </source>
</reference>
<name>A0A6J4VW53_9BACT</name>
<feature type="transmembrane region" description="Helical" evidence="1">
    <location>
        <begin position="65"/>
        <end position="83"/>
    </location>
</feature>
<dbReference type="Pfam" id="PF02325">
    <property type="entry name" value="CCB3_YggT"/>
    <property type="match status" value="1"/>
</dbReference>
<evidence type="ECO:0000256" key="1">
    <source>
        <dbReference type="SAM" id="Phobius"/>
    </source>
</evidence>
<sequence length="84" mass="9258">MTALAFSLMSWVIGIFPWVMMGGWIIGLADPGGNWAATRILNAITLPFIRLTSGMVPRIGQLDLSPMLVFLLAYVVSFLLRALY</sequence>
<organism evidence="2">
    <name type="scientific">uncultured Thermomicrobiales bacterium</name>
    <dbReference type="NCBI Taxonomy" id="1645740"/>
    <lineage>
        <taxon>Bacteria</taxon>
        <taxon>Pseudomonadati</taxon>
        <taxon>Thermomicrobiota</taxon>
        <taxon>Thermomicrobia</taxon>
        <taxon>Thermomicrobiales</taxon>
        <taxon>environmental samples</taxon>
    </lineage>
</organism>
<dbReference type="AlphaFoldDB" id="A0A6J4VW53"/>
<dbReference type="GO" id="GO:0016020">
    <property type="term" value="C:membrane"/>
    <property type="evidence" value="ECO:0007669"/>
    <property type="project" value="InterPro"/>
</dbReference>